<keyword evidence="1" id="KW-0808">Transferase</keyword>
<protein>
    <submittedName>
        <fullName evidence="1">NTP transferase domain-containing protein</fullName>
    </submittedName>
</protein>
<evidence type="ECO:0000313" key="2">
    <source>
        <dbReference type="Proteomes" id="UP000529417"/>
    </source>
</evidence>
<evidence type="ECO:0000313" key="1">
    <source>
        <dbReference type="EMBL" id="NYS26218.1"/>
    </source>
</evidence>
<organism evidence="1 2">
    <name type="scientific">Rhabdonatronobacter sediminivivens</name>
    <dbReference type="NCBI Taxonomy" id="2743469"/>
    <lineage>
        <taxon>Bacteria</taxon>
        <taxon>Pseudomonadati</taxon>
        <taxon>Pseudomonadota</taxon>
        <taxon>Alphaproteobacteria</taxon>
        <taxon>Rhodobacterales</taxon>
        <taxon>Paracoccaceae</taxon>
        <taxon>Rhabdonatronobacter</taxon>
    </lineage>
</organism>
<dbReference type="SUPFAM" id="SSF53448">
    <property type="entry name" value="Nucleotide-diphospho-sugar transferases"/>
    <property type="match status" value="1"/>
</dbReference>
<accession>A0A7Z0I1I7</accession>
<dbReference type="AlphaFoldDB" id="A0A7Z0I1I7"/>
<dbReference type="Gene3D" id="3.90.550.10">
    <property type="entry name" value="Spore Coat Polysaccharide Biosynthesis Protein SpsA, Chain A"/>
    <property type="match status" value="1"/>
</dbReference>
<name>A0A7Z0I1I7_9RHOB</name>
<sequence length="246" mass="26988">MSEKRATIAALMIGRGGSSLKDKNILPVLGHPLLHWAAAAARRSRHIGRYYISSDDEKILDTAAQAGYAKIRRPDELASDTAQSCDAVRHALKVIEADGPVDIVIVQHANVGTISEQIIDDCIDQLLADASLSSVVPSHEHNEYHPMRAKGVTDEGLLKPFVDTGAPVSANRQDLPTCYFFDHSIWVLRADAIRTPGGQGPWDCMGTRIKPYPTKGCLDVHSLEDLKTTEDWIRENGIPYPDFQAP</sequence>
<dbReference type="Pfam" id="PF02348">
    <property type="entry name" value="CTP_transf_3"/>
    <property type="match status" value="1"/>
</dbReference>
<keyword evidence="2" id="KW-1185">Reference proteome</keyword>
<dbReference type="EMBL" id="JACBXS010000036">
    <property type="protein sequence ID" value="NYS26218.1"/>
    <property type="molecule type" value="Genomic_DNA"/>
</dbReference>
<dbReference type="InterPro" id="IPR029044">
    <property type="entry name" value="Nucleotide-diphossugar_trans"/>
</dbReference>
<dbReference type="PANTHER" id="PTHR21485:SF3">
    <property type="entry name" value="N-ACYLNEURAMINATE CYTIDYLYLTRANSFERASE"/>
    <property type="match status" value="1"/>
</dbReference>
<proteinExistence type="predicted"/>
<dbReference type="GO" id="GO:0008781">
    <property type="term" value="F:N-acylneuraminate cytidylyltransferase activity"/>
    <property type="evidence" value="ECO:0007669"/>
    <property type="project" value="TreeGrafter"/>
</dbReference>
<dbReference type="InterPro" id="IPR003329">
    <property type="entry name" value="Cytidylyl_trans"/>
</dbReference>
<dbReference type="Proteomes" id="UP000529417">
    <property type="component" value="Unassembled WGS sequence"/>
</dbReference>
<comment type="caution">
    <text evidence="1">The sequence shown here is derived from an EMBL/GenBank/DDBJ whole genome shotgun (WGS) entry which is preliminary data.</text>
</comment>
<dbReference type="RefSeq" id="WP_179907014.1">
    <property type="nucleotide sequence ID" value="NZ_JACBXS010000036.1"/>
</dbReference>
<gene>
    <name evidence="1" type="ORF">HUK65_14580</name>
</gene>
<dbReference type="PANTHER" id="PTHR21485">
    <property type="entry name" value="HAD SUPERFAMILY MEMBERS CMAS AND KDSC"/>
    <property type="match status" value="1"/>
</dbReference>
<dbReference type="InterPro" id="IPR050793">
    <property type="entry name" value="CMP-NeuNAc_synthase"/>
</dbReference>
<reference evidence="1 2" key="1">
    <citation type="journal article" date="2000" name="Arch. Microbiol.">
        <title>Rhodobaca bogoriensis gen. nov. and sp. nov., an alkaliphilic purple nonsulfur bacterium from African Rift Valley soda lakes.</title>
        <authorList>
            <person name="Milford A.D."/>
            <person name="Achenbach L.A."/>
            <person name="Jung D.O."/>
            <person name="Madigan M.T."/>
        </authorList>
    </citation>
    <scope>NUCLEOTIDE SEQUENCE [LARGE SCALE GENOMIC DNA]</scope>
    <source>
        <strain evidence="1 2">2376</strain>
    </source>
</reference>